<evidence type="ECO:0000256" key="1">
    <source>
        <dbReference type="ARBA" id="ARBA00010923"/>
    </source>
</evidence>
<dbReference type="CDD" id="cd17249">
    <property type="entry name" value="RMtype1_S_EcoR124I-TRD2-CR2_like"/>
    <property type="match status" value="1"/>
</dbReference>
<evidence type="ECO:0000256" key="2">
    <source>
        <dbReference type="ARBA" id="ARBA00022747"/>
    </source>
</evidence>
<accession>A0A4V3CME5</accession>
<dbReference type="InterPro" id="IPR051212">
    <property type="entry name" value="Type-I_RE_S_subunit"/>
</dbReference>
<proteinExistence type="inferred from homology"/>
<keyword evidence="2" id="KW-0680">Restriction system</keyword>
<dbReference type="GO" id="GO:0009307">
    <property type="term" value="P:DNA restriction-modification system"/>
    <property type="evidence" value="ECO:0007669"/>
    <property type="project" value="UniProtKB-KW"/>
</dbReference>
<name>A0A4V3CME5_9GAMM</name>
<dbReference type="PANTHER" id="PTHR43140:SF1">
    <property type="entry name" value="TYPE I RESTRICTION ENZYME ECOKI SPECIFICITY SUBUNIT"/>
    <property type="match status" value="1"/>
</dbReference>
<keyword evidence="6" id="KW-1185">Reference proteome</keyword>
<dbReference type="EMBL" id="SNXI01000021">
    <property type="protein sequence ID" value="TDP28443.1"/>
    <property type="molecule type" value="Genomic_DNA"/>
</dbReference>
<dbReference type="InterPro" id="IPR044946">
    <property type="entry name" value="Restrct_endonuc_typeI_TRD_sf"/>
</dbReference>
<protein>
    <submittedName>
        <fullName evidence="5">Type I restriction enzyme S subunit</fullName>
    </submittedName>
</protein>
<gene>
    <name evidence="5" type="ORF">DEU29_12118</name>
</gene>
<comment type="caution">
    <text evidence="5">The sequence shown here is derived from an EMBL/GenBank/DDBJ whole genome shotgun (WGS) entry which is preliminary data.</text>
</comment>
<reference evidence="5 6" key="1">
    <citation type="submission" date="2019-03" db="EMBL/GenBank/DDBJ databases">
        <title>Freshwater and sediment microbial communities from various areas in North America, analyzing microbe dynamics in response to fracking.</title>
        <authorList>
            <person name="Lamendella R."/>
        </authorList>
    </citation>
    <scope>NUCLEOTIDE SEQUENCE [LARGE SCALE GENOMIC DNA]</scope>
    <source>
        <strain evidence="5 6">18_TX</strain>
    </source>
</reference>
<evidence type="ECO:0000313" key="5">
    <source>
        <dbReference type="EMBL" id="TDP28443.1"/>
    </source>
</evidence>
<dbReference type="Proteomes" id="UP000295531">
    <property type="component" value="Unassembled WGS sequence"/>
</dbReference>
<evidence type="ECO:0000259" key="4">
    <source>
        <dbReference type="Pfam" id="PF01420"/>
    </source>
</evidence>
<feature type="domain" description="Type I restriction modification DNA specificity" evidence="4">
    <location>
        <begin position="239"/>
        <end position="397"/>
    </location>
</feature>
<organism evidence="5 6">
    <name type="scientific">Idiomarina aquatica</name>
    <dbReference type="NCBI Taxonomy" id="1327752"/>
    <lineage>
        <taxon>Bacteria</taxon>
        <taxon>Pseudomonadati</taxon>
        <taxon>Pseudomonadota</taxon>
        <taxon>Gammaproteobacteria</taxon>
        <taxon>Alteromonadales</taxon>
        <taxon>Idiomarinaceae</taxon>
        <taxon>Idiomarina</taxon>
    </lineage>
</organism>
<sequence length="455" mass="50747">MVSYPKYLEHQATKYPWIGDLPKSWCVRRLKEVGRLFGGAGFPHEYQNMQDEELYFYKVGDLRLSENGRTLLASPHTVSKDTAQVLRATIVPKGAIVYAKIGAALLLNRRRMTTASCCIDNNMTAYVVDAEKVIPEWAFYWLSTIDFGEHVNPGAVPSLSEAYQSILPLPVPPLEEQIAIARFLDHKTAQIDALIAKKQSLLDKLAEQRGSLISQAVTKGLNDAVPMKKSDVAWLGEIPRHWETKRLRFLMTMSGGLTPRTSEPRYWGGDIPWVSPKDMKSERLSSSIDTLTEDALNETTLRLYPPGKVLIVVRGMILAHTFPVAVNEVPVTVNQDMKVLETTMNPEYLAVLLRGIQSLVLSIVEESAHGTKVLRTDLLKNMVLPVPPRVEQDEIVSEVGRISSRIDKMVSTVTAAITKLQEYRSALITNAVTGKIDVRDFCIPATTEQKEVAHG</sequence>
<feature type="domain" description="Type I restriction modification DNA specificity" evidence="4">
    <location>
        <begin position="22"/>
        <end position="197"/>
    </location>
</feature>
<dbReference type="Gene3D" id="3.90.220.20">
    <property type="entry name" value="DNA methylase specificity domains"/>
    <property type="match status" value="2"/>
</dbReference>
<dbReference type="AlphaFoldDB" id="A0A4V3CME5"/>
<dbReference type="GO" id="GO:0003677">
    <property type="term" value="F:DNA binding"/>
    <property type="evidence" value="ECO:0007669"/>
    <property type="project" value="UniProtKB-KW"/>
</dbReference>
<evidence type="ECO:0000313" key="6">
    <source>
        <dbReference type="Proteomes" id="UP000295531"/>
    </source>
</evidence>
<dbReference type="Gene3D" id="1.10.287.1120">
    <property type="entry name" value="Bipartite methylase S protein"/>
    <property type="match status" value="1"/>
</dbReference>
<evidence type="ECO:0000256" key="3">
    <source>
        <dbReference type="ARBA" id="ARBA00023125"/>
    </source>
</evidence>
<dbReference type="PANTHER" id="PTHR43140">
    <property type="entry name" value="TYPE-1 RESTRICTION ENZYME ECOKI SPECIFICITY PROTEIN"/>
    <property type="match status" value="1"/>
</dbReference>
<dbReference type="InterPro" id="IPR000055">
    <property type="entry name" value="Restrct_endonuc_typeI_TRD"/>
</dbReference>
<dbReference type="SUPFAM" id="SSF116734">
    <property type="entry name" value="DNA methylase specificity domain"/>
    <property type="match status" value="2"/>
</dbReference>
<dbReference type="Pfam" id="PF01420">
    <property type="entry name" value="Methylase_S"/>
    <property type="match status" value="2"/>
</dbReference>
<comment type="similarity">
    <text evidence="1">Belongs to the type-I restriction system S methylase family.</text>
</comment>
<keyword evidence="3" id="KW-0238">DNA-binding</keyword>
<dbReference type="RefSeq" id="WP_243734595.1">
    <property type="nucleotide sequence ID" value="NZ_SNXI01000021.1"/>
</dbReference>